<comment type="similarity">
    <text evidence="1">Belongs to the glycosyl hydrolase 16 family.</text>
</comment>
<dbReference type="InterPro" id="IPR022409">
    <property type="entry name" value="PKD/Chitinase_dom"/>
</dbReference>
<dbReference type="SUPFAM" id="SSF49299">
    <property type="entry name" value="PKD domain"/>
    <property type="match status" value="1"/>
</dbReference>
<dbReference type="InterPro" id="IPR035986">
    <property type="entry name" value="PKD_dom_sf"/>
</dbReference>
<protein>
    <submittedName>
        <fullName evidence="5">Family 16 glycosylhydrolase</fullName>
    </submittedName>
</protein>
<name>A0A7G5XJE8_9BACT</name>
<dbReference type="InterPro" id="IPR000757">
    <property type="entry name" value="Beta-glucanase-like"/>
</dbReference>
<keyword evidence="6" id="KW-1185">Reference proteome</keyword>
<dbReference type="PANTHER" id="PTHR10963:SF55">
    <property type="entry name" value="GLYCOSIDE HYDROLASE FAMILY 16 PROTEIN"/>
    <property type="match status" value="1"/>
</dbReference>
<proteinExistence type="inferred from homology"/>
<dbReference type="CDD" id="cd00146">
    <property type="entry name" value="PKD"/>
    <property type="match status" value="1"/>
</dbReference>
<feature type="domain" description="GH16" evidence="4">
    <location>
        <begin position="94"/>
        <end position="342"/>
    </location>
</feature>
<dbReference type="Gene3D" id="2.60.120.200">
    <property type="match status" value="1"/>
</dbReference>
<organism evidence="5 6">
    <name type="scientific">Lacibacter sediminis</name>
    <dbReference type="NCBI Taxonomy" id="2760713"/>
    <lineage>
        <taxon>Bacteria</taxon>
        <taxon>Pseudomonadati</taxon>
        <taxon>Bacteroidota</taxon>
        <taxon>Chitinophagia</taxon>
        <taxon>Chitinophagales</taxon>
        <taxon>Chitinophagaceae</taxon>
        <taxon>Lacibacter</taxon>
    </lineage>
</organism>
<dbReference type="GO" id="GO:0004553">
    <property type="term" value="F:hydrolase activity, hydrolyzing O-glycosyl compounds"/>
    <property type="evidence" value="ECO:0007669"/>
    <property type="project" value="InterPro"/>
</dbReference>
<sequence>MIRMSLLVLLSVLSFFACSKKGSPGNADVAPTNLTLNAVVSTDNSGNVEFTATATNAATYEYGYGNGVFALVPTGKVTYKYAASGTYSVTVTAKSASGKTASKTIQVTVAVGLSLIFSDEFEVNGAPDPAKWGYDIGTGSNGWGNNEQQYYTNRSDNVIVQNGVLKITLKKENFNGSAYTSTRMLTANKFSFKYGIVEARAKLPAGGGTWPAIWMLGANINTAGWPACGEIDIMEHKGNDLNRIFGTLHYPGRSGGSADGSSRIISNASTEFHIYKVEWTAAAIKIYVDDVLFHTVANSTAIPFNHNFFIIMNVAMGGSFGGAVDPNFNSAAMEVDYIRVYQ</sequence>
<dbReference type="PROSITE" id="PS50093">
    <property type="entry name" value="PKD"/>
    <property type="match status" value="1"/>
</dbReference>
<dbReference type="Proteomes" id="UP000515344">
    <property type="component" value="Chromosome"/>
</dbReference>
<gene>
    <name evidence="5" type="ORF">H4075_05210</name>
</gene>
<feature type="chain" id="PRO_5028867575" evidence="2">
    <location>
        <begin position="20"/>
        <end position="342"/>
    </location>
</feature>
<evidence type="ECO:0000256" key="1">
    <source>
        <dbReference type="ARBA" id="ARBA00006865"/>
    </source>
</evidence>
<accession>A0A7G5XJE8</accession>
<dbReference type="SUPFAM" id="SSF49899">
    <property type="entry name" value="Concanavalin A-like lectins/glucanases"/>
    <property type="match status" value="1"/>
</dbReference>
<evidence type="ECO:0000313" key="6">
    <source>
        <dbReference type="Proteomes" id="UP000515344"/>
    </source>
</evidence>
<dbReference type="PANTHER" id="PTHR10963">
    <property type="entry name" value="GLYCOSYL HYDROLASE-RELATED"/>
    <property type="match status" value="1"/>
</dbReference>
<dbReference type="InterPro" id="IPR013320">
    <property type="entry name" value="ConA-like_dom_sf"/>
</dbReference>
<keyword evidence="2" id="KW-0732">Signal</keyword>
<dbReference type="InterPro" id="IPR050546">
    <property type="entry name" value="Glycosyl_Hydrlase_16"/>
</dbReference>
<dbReference type="PROSITE" id="PS51257">
    <property type="entry name" value="PROKAR_LIPOPROTEIN"/>
    <property type="match status" value="1"/>
</dbReference>
<dbReference type="EMBL" id="CP060007">
    <property type="protein sequence ID" value="QNA45601.1"/>
    <property type="molecule type" value="Genomic_DNA"/>
</dbReference>
<dbReference type="RefSeq" id="WP_182804800.1">
    <property type="nucleotide sequence ID" value="NZ_CP060007.1"/>
</dbReference>
<evidence type="ECO:0000256" key="2">
    <source>
        <dbReference type="SAM" id="SignalP"/>
    </source>
</evidence>
<dbReference type="InterPro" id="IPR013783">
    <property type="entry name" value="Ig-like_fold"/>
</dbReference>
<dbReference type="AlphaFoldDB" id="A0A7G5XJE8"/>
<dbReference type="GO" id="GO:0005975">
    <property type="term" value="P:carbohydrate metabolic process"/>
    <property type="evidence" value="ECO:0007669"/>
    <property type="project" value="InterPro"/>
</dbReference>
<dbReference type="KEGG" id="lacs:H4075_05210"/>
<evidence type="ECO:0000313" key="5">
    <source>
        <dbReference type="EMBL" id="QNA45601.1"/>
    </source>
</evidence>
<dbReference type="SMART" id="SM00089">
    <property type="entry name" value="PKD"/>
    <property type="match status" value="1"/>
</dbReference>
<dbReference type="Pfam" id="PF00722">
    <property type="entry name" value="Glyco_hydro_16"/>
    <property type="match status" value="1"/>
</dbReference>
<dbReference type="CDD" id="cd08023">
    <property type="entry name" value="GH16_laminarinase_like"/>
    <property type="match status" value="1"/>
</dbReference>
<evidence type="ECO:0000259" key="4">
    <source>
        <dbReference type="PROSITE" id="PS51762"/>
    </source>
</evidence>
<feature type="signal peptide" evidence="2">
    <location>
        <begin position="1"/>
        <end position="19"/>
    </location>
</feature>
<reference evidence="6" key="1">
    <citation type="submission" date="2020-08" db="EMBL/GenBank/DDBJ databases">
        <title>Lacibacter sp. S13-6-6 genome sequencing.</title>
        <authorList>
            <person name="Jin L."/>
        </authorList>
    </citation>
    <scope>NUCLEOTIDE SEQUENCE [LARGE SCALE GENOMIC DNA]</scope>
    <source>
        <strain evidence="6">S13-6-6</strain>
    </source>
</reference>
<dbReference type="PROSITE" id="PS51762">
    <property type="entry name" value="GH16_2"/>
    <property type="match status" value="1"/>
</dbReference>
<feature type="domain" description="PKD" evidence="3">
    <location>
        <begin position="51"/>
        <end position="114"/>
    </location>
</feature>
<dbReference type="Gene3D" id="2.60.40.10">
    <property type="entry name" value="Immunoglobulins"/>
    <property type="match status" value="1"/>
</dbReference>
<dbReference type="InterPro" id="IPR000601">
    <property type="entry name" value="PKD_dom"/>
</dbReference>
<evidence type="ECO:0000259" key="3">
    <source>
        <dbReference type="PROSITE" id="PS50093"/>
    </source>
</evidence>